<dbReference type="EMBL" id="NVQC01000036">
    <property type="protein sequence ID" value="PTL35008.1"/>
    <property type="molecule type" value="Genomic_DNA"/>
</dbReference>
<evidence type="ECO:0000256" key="4">
    <source>
        <dbReference type="NCBIfam" id="TIGR02751"/>
    </source>
</evidence>
<dbReference type="RefSeq" id="WP_107563872.1">
    <property type="nucleotide sequence ID" value="NZ_NVQC01000036.1"/>
</dbReference>
<dbReference type="Proteomes" id="UP000241436">
    <property type="component" value="Unassembled WGS sequence"/>
</dbReference>
<evidence type="ECO:0000256" key="3">
    <source>
        <dbReference type="ARBA" id="ARBA00023300"/>
    </source>
</evidence>
<keyword evidence="6" id="KW-1185">Reference proteome</keyword>
<dbReference type="SUPFAM" id="SSF51621">
    <property type="entry name" value="Phosphoenolpyruvate/pyruvate domain"/>
    <property type="match status" value="1"/>
</dbReference>
<accession>A0A2T4TVB4</accession>
<gene>
    <name evidence="5" type="ORF">CLG94_12000</name>
</gene>
<keyword evidence="2" id="KW-0456">Lyase</keyword>
<evidence type="ECO:0000256" key="2">
    <source>
        <dbReference type="ARBA" id="ARBA00023239"/>
    </source>
</evidence>
<name>A0A2T4TVB4_9BACT</name>
<dbReference type="NCBIfam" id="TIGR02751">
    <property type="entry name" value="PEPCase_arch"/>
    <property type="match status" value="1"/>
</dbReference>
<dbReference type="AlphaFoldDB" id="A0A2T4TVB4"/>
<dbReference type="InterPro" id="IPR007566">
    <property type="entry name" value="PEP_COase_arc-type"/>
</dbReference>
<dbReference type="GO" id="GO:0015977">
    <property type="term" value="P:carbon fixation"/>
    <property type="evidence" value="ECO:0007669"/>
    <property type="project" value="UniProtKB-KW"/>
</dbReference>
<evidence type="ECO:0000313" key="5">
    <source>
        <dbReference type="EMBL" id="PTL35008.1"/>
    </source>
</evidence>
<dbReference type="Pfam" id="PF14010">
    <property type="entry name" value="PEPcase_2"/>
    <property type="match status" value="1"/>
</dbReference>
<evidence type="ECO:0000313" key="6">
    <source>
        <dbReference type="Proteomes" id="UP000241436"/>
    </source>
</evidence>
<dbReference type="HAMAP" id="MF_01904">
    <property type="entry name" value="PEPcase_type2"/>
    <property type="match status" value="1"/>
</dbReference>
<dbReference type="GO" id="GO:0008964">
    <property type="term" value="F:phosphoenolpyruvate carboxylase activity"/>
    <property type="evidence" value="ECO:0007669"/>
    <property type="project" value="UniProtKB-UniRule"/>
</dbReference>
<organism evidence="5 6">
    <name type="scientific">Candidatus Methylomirabilis limnetica</name>
    <dbReference type="NCBI Taxonomy" id="2033718"/>
    <lineage>
        <taxon>Bacteria</taxon>
        <taxon>Candidatus Methylomirabilota</taxon>
        <taxon>Candidatus Methylomirabilia</taxon>
        <taxon>Candidatus Methylomirabilales</taxon>
        <taxon>Candidatus Methylomirabilaceae</taxon>
        <taxon>Candidatus Methylomirabilis</taxon>
    </lineage>
</organism>
<evidence type="ECO:0000256" key="1">
    <source>
        <dbReference type="ARBA" id="ARBA00022842"/>
    </source>
</evidence>
<dbReference type="InterPro" id="IPR015813">
    <property type="entry name" value="Pyrv/PenolPyrv_kinase-like_dom"/>
</dbReference>
<dbReference type="EC" id="4.1.1.31" evidence="4"/>
<dbReference type="GO" id="GO:0006099">
    <property type="term" value="P:tricarboxylic acid cycle"/>
    <property type="evidence" value="ECO:0007669"/>
    <property type="project" value="InterPro"/>
</dbReference>
<proteinExistence type="inferred from homology"/>
<comment type="caution">
    <text evidence="5">The sequence shown here is derived from an EMBL/GenBank/DDBJ whole genome shotgun (WGS) entry which is preliminary data.</text>
</comment>
<dbReference type="OrthoDB" id="5487470at2"/>
<protein>
    <recommendedName>
        <fullName evidence="4">Phosphoenolpyruvate carboxylase</fullName>
        <ecNumber evidence="4">4.1.1.31</ecNumber>
    </recommendedName>
</protein>
<reference evidence="5 6" key="1">
    <citation type="submission" date="2017-09" db="EMBL/GenBank/DDBJ databases">
        <title>Bloom of a denitrifying methanotroph, Candidatus Methylomirabilis limnetica, in a deep stratified lake.</title>
        <authorList>
            <person name="Graf J.S."/>
            <person name="Marchant H.K."/>
            <person name="Tienken D."/>
            <person name="Hach P.F."/>
            <person name="Brand A."/>
            <person name="Schubert C.J."/>
            <person name="Kuypers M.M."/>
            <person name="Milucka J."/>
        </authorList>
    </citation>
    <scope>NUCLEOTIDE SEQUENCE [LARGE SCALE GENOMIC DNA]</scope>
    <source>
        <strain evidence="5 6">Zug</strain>
    </source>
</reference>
<dbReference type="PIRSF" id="PIRSF006677">
    <property type="entry name" value="UCP006677"/>
    <property type="match status" value="1"/>
</dbReference>
<keyword evidence="3" id="KW-0120">Carbon dioxide fixation</keyword>
<sequence length="498" mass="55792">MIDIETHRRIPRCMSTQHPDNVTVPFFAQGPVMEGMDEIREAYYAFSHLGCDEQMWDFEGKEVDEFVVEKLLTTYEGFFREFPLGREMFLTLRVPNPAVEKAQGKILLEVLHGIPRAYDVARLFYGEDVAPIFEVILPMTTSAEELNRVLRYYQVFVTGKGSAVLTPGDISLKEWIGEFHPTTIQIIPLIEDKESLLRADAIVRTYLQDKDLSYQRVFLARSDPALNYGSLAASLLVKVALSRLERLEQERGIPIYPILGAGSAPFRGNFRPDTVERHLAEHPSVQTFTIQSAFKYDHPAPAIIQAIETLKNAPRKSARPVEPEGKVIDLIERISACYQRQVRAIAPLMNNVAPAVPRRRMRKLHIGLFGYSRSIGGVSLPRAISFCAALYSLGLPPEILGLSCLGQEDLALLREVDPGFEADLGDALQYLNEEALTLLPPAEAGEIQRTIRLLGLPLSPNHAHREVTTTIIKRVGEGSVKDLGDLILRAAWIRKFLG</sequence>
<reference evidence="6" key="2">
    <citation type="journal article" date="2018" name="Environ. Microbiol.">
        <title>Bloom of a denitrifying methanotroph, 'Candidatus Methylomirabilis limnetica', in a deep stratified lake.</title>
        <authorList>
            <person name="Graf J.S."/>
            <person name="Mayr M.J."/>
            <person name="Marchant H.K."/>
            <person name="Tienken D."/>
            <person name="Hach P.F."/>
            <person name="Brand A."/>
            <person name="Schubert C.J."/>
            <person name="Kuypers M.M."/>
            <person name="Milucka J."/>
        </authorList>
    </citation>
    <scope>NUCLEOTIDE SEQUENCE [LARGE SCALE GENOMIC DNA]</scope>
    <source>
        <strain evidence="6">Zug</strain>
    </source>
</reference>
<keyword evidence="1" id="KW-0460">Magnesium</keyword>
<keyword evidence="5" id="KW-0670">Pyruvate</keyword>